<evidence type="ECO:0000259" key="1">
    <source>
        <dbReference type="Pfam" id="PF20236"/>
    </source>
</evidence>
<dbReference type="EMBL" id="KN822076">
    <property type="protein sequence ID" value="KIM59224.1"/>
    <property type="molecule type" value="Genomic_DNA"/>
</dbReference>
<organism evidence="2 3">
    <name type="scientific">Scleroderma citrinum Foug A</name>
    <dbReference type="NCBI Taxonomy" id="1036808"/>
    <lineage>
        <taxon>Eukaryota</taxon>
        <taxon>Fungi</taxon>
        <taxon>Dikarya</taxon>
        <taxon>Basidiomycota</taxon>
        <taxon>Agaricomycotina</taxon>
        <taxon>Agaricomycetes</taxon>
        <taxon>Agaricomycetidae</taxon>
        <taxon>Boletales</taxon>
        <taxon>Sclerodermatineae</taxon>
        <taxon>Sclerodermataceae</taxon>
        <taxon>Scleroderma</taxon>
    </lineage>
</organism>
<gene>
    <name evidence="2" type="ORF">SCLCIDRAFT_126583</name>
</gene>
<dbReference type="OrthoDB" id="3183898at2759"/>
<proteinExistence type="predicted"/>
<dbReference type="Pfam" id="PF20236">
    <property type="entry name" value="DUF6593"/>
    <property type="match status" value="1"/>
</dbReference>
<dbReference type="AlphaFoldDB" id="A0A0C3DSP4"/>
<reference evidence="3" key="2">
    <citation type="submission" date="2015-01" db="EMBL/GenBank/DDBJ databases">
        <title>Evolutionary Origins and Diversification of the Mycorrhizal Mutualists.</title>
        <authorList>
            <consortium name="DOE Joint Genome Institute"/>
            <consortium name="Mycorrhizal Genomics Consortium"/>
            <person name="Kohler A."/>
            <person name="Kuo A."/>
            <person name="Nagy L.G."/>
            <person name="Floudas D."/>
            <person name="Copeland A."/>
            <person name="Barry K.W."/>
            <person name="Cichocki N."/>
            <person name="Veneault-Fourrey C."/>
            <person name="LaButti K."/>
            <person name="Lindquist E.A."/>
            <person name="Lipzen A."/>
            <person name="Lundell T."/>
            <person name="Morin E."/>
            <person name="Murat C."/>
            <person name="Riley R."/>
            <person name="Ohm R."/>
            <person name="Sun H."/>
            <person name="Tunlid A."/>
            <person name="Henrissat B."/>
            <person name="Grigoriev I.V."/>
            <person name="Hibbett D.S."/>
            <person name="Martin F."/>
        </authorList>
    </citation>
    <scope>NUCLEOTIDE SEQUENCE [LARGE SCALE GENOMIC DNA]</scope>
    <source>
        <strain evidence="3">Foug A</strain>
    </source>
</reference>
<feature type="domain" description="DUF6593" evidence="1">
    <location>
        <begin position="31"/>
        <end position="144"/>
    </location>
</feature>
<keyword evidence="3" id="KW-1185">Reference proteome</keyword>
<evidence type="ECO:0000313" key="3">
    <source>
        <dbReference type="Proteomes" id="UP000053989"/>
    </source>
</evidence>
<dbReference type="InParanoid" id="A0A0C3DSP4"/>
<dbReference type="InterPro" id="IPR046528">
    <property type="entry name" value="DUF6593"/>
</dbReference>
<dbReference type="Proteomes" id="UP000053989">
    <property type="component" value="Unassembled WGS sequence"/>
</dbReference>
<evidence type="ECO:0000313" key="2">
    <source>
        <dbReference type="EMBL" id="KIM59224.1"/>
    </source>
</evidence>
<dbReference type="STRING" id="1036808.A0A0C3DSP4"/>
<reference evidence="2 3" key="1">
    <citation type="submission" date="2014-04" db="EMBL/GenBank/DDBJ databases">
        <authorList>
            <consortium name="DOE Joint Genome Institute"/>
            <person name="Kuo A."/>
            <person name="Kohler A."/>
            <person name="Nagy L.G."/>
            <person name="Floudas D."/>
            <person name="Copeland A."/>
            <person name="Barry K.W."/>
            <person name="Cichocki N."/>
            <person name="Veneault-Fourrey C."/>
            <person name="LaButti K."/>
            <person name="Lindquist E.A."/>
            <person name="Lipzen A."/>
            <person name="Lundell T."/>
            <person name="Morin E."/>
            <person name="Murat C."/>
            <person name="Sun H."/>
            <person name="Tunlid A."/>
            <person name="Henrissat B."/>
            <person name="Grigoriev I.V."/>
            <person name="Hibbett D.S."/>
            <person name="Martin F."/>
            <person name="Nordberg H.P."/>
            <person name="Cantor M.N."/>
            <person name="Hua S.X."/>
        </authorList>
    </citation>
    <scope>NUCLEOTIDE SEQUENCE [LARGE SCALE GENOMIC DNA]</scope>
    <source>
        <strain evidence="2 3">Foug A</strain>
    </source>
</reference>
<dbReference type="HOGENOM" id="CLU_104312_1_0_1"/>
<sequence>MSAFSYMIFFTGVNNPRHGCTVIGWQDAVPLFFEFETDSSCTTVGTIISRDRQPVAALHWGIGPGLGQANISGMEVSIDDLIRPGSTANGRSFVSANGSTFEWRRSYQDPASYELWAGPNAQIAGFRMFTCETPVGLSHATLEYNFTDPAFLLEALVTLCVNRSIDLNMAV</sequence>
<accession>A0A0C3DSP4</accession>
<name>A0A0C3DSP4_9AGAM</name>
<protein>
    <recommendedName>
        <fullName evidence="1">DUF6593 domain-containing protein</fullName>
    </recommendedName>
</protein>